<dbReference type="Proteomes" id="UP000630594">
    <property type="component" value="Unassembled WGS sequence"/>
</dbReference>
<protein>
    <recommendedName>
        <fullName evidence="3">NYN domain-containing protein</fullName>
    </recommendedName>
</protein>
<sequence>MQTPKPTSSPNSRLAALVDIENLLIQDDPLSSREAGTLLTIVRGHLGAVPTRTATGPSILRRHAAALSSFGGGLTLVESSPDAADIALIEAGRVLAEAGVTDLVVVSGDHAFVELAEVARVHVLAQPGKLSRRLRLAATSVTLLPDHRVAAAQALTERAGA</sequence>
<evidence type="ECO:0000313" key="2">
    <source>
        <dbReference type="Proteomes" id="UP000630594"/>
    </source>
</evidence>
<dbReference type="RefSeq" id="WP_188421970.1">
    <property type="nucleotide sequence ID" value="NZ_BMCK01000004.1"/>
</dbReference>
<evidence type="ECO:0008006" key="3">
    <source>
        <dbReference type="Google" id="ProtNLM"/>
    </source>
</evidence>
<accession>A0ABQ1QF61</accession>
<gene>
    <name evidence="1" type="ORF">GCM10007231_24830</name>
</gene>
<evidence type="ECO:0000313" key="1">
    <source>
        <dbReference type="EMBL" id="GGD24661.1"/>
    </source>
</evidence>
<comment type="caution">
    <text evidence="1">The sequence shown here is derived from an EMBL/GenBank/DDBJ whole genome shotgun (WGS) entry which is preliminary data.</text>
</comment>
<name>A0ABQ1QF61_9ACTN</name>
<proteinExistence type="predicted"/>
<organism evidence="1 2">
    <name type="scientific">Nocardioides daphniae</name>
    <dbReference type="NCBI Taxonomy" id="402297"/>
    <lineage>
        <taxon>Bacteria</taxon>
        <taxon>Bacillati</taxon>
        <taxon>Actinomycetota</taxon>
        <taxon>Actinomycetes</taxon>
        <taxon>Propionibacteriales</taxon>
        <taxon>Nocardioidaceae</taxon>
        <taxon>Nocardioides</taxon>
    </lineage>
</organism>
<dbReference type="EMBL" id="BMCK01000004">
    <property type="protein sequence ID" value="GGD24661.1"/>
    <property type="molecule type" value="Genomic_DNA"/>
</dbReference>
<keyword evidence="2" id="KW-1185">Reference proteome</keyword>
<reference evidence="2" key="1">
    <citation type="journal article" date="2019" name="Int. J. Syst. Evol. Microbiol.">
        <title>The Global Catalogue of Microorganisms (GCM) 10K type strain sequencing project: providing services to taxonomists for standard genome sequencing and annotation.</title>
        <authorList>
            <consortium name="The Broad Institute Genomics Platform"/>
            <consortium name="The Broad Institute Genome Sequencing Center for Infectious Disease"/>
            <person name="Wu L."/>
            <person name="Ma J."/>
        </authorList>
    </citation>
    <scope>NUCLEOTIDE SEQUENCE [LARGE SCALE GENOMIC DNA]</scope>
    <source>
        <strain evidence="2">CCM 7403</strain>
    </source>
</reference>